<keyword evidence="8" id="KW-0239">DNA-directed DNA polymerase</keyword>
<dbReference type="SUPFAM" id="SSF53098">
    <property type="entry name" value="Ribonuclease H-like"/>
    <property type="match status" value="1"/>
</dbReference>
<organism evidence="15 16">
    <name type="scientific">Labeo rohita</name>
    <name type="common">Indian major carp</name>
    <name type="synonym">Cyprinus rohita</name>
    <dbReference type="NCBI Taxonomy" id="84645"/>
    <lineage>
        <taxon>Eukaryota</taxon>
        <taxon>Metazoa</taxon>
        <taxon>Chordata</taxon>
        <taxon>Craniata</taxon>
        <taxon>Vertebrata</taxon>
        <taxon>Euteleostomi</taxon>
        <taxon>Actinopterygii</taxon>
        <taxon>Neopterygii</taxon>
        <taxon>Teleostei</taxon>
        <taxon>Ostariophysi</taxon>
        <taxon>Cypriniformes</taxon>
        <taxon>Cyprinidae</taxon>
        <taxon>Labeoninae</taxon>
        <taxon>Labeonini</taxon>
        <taxon>Labeo</taxon>
    </lineage>
</organism>
<keyword evidence="6" id="KW-0229">DNA integration</keyword>
<dbReference type="Gene3D" id="3.30.420.10">
    <property type="entry name" value="Ribonuclease H-like superfamily/Ribonuclease H"/>
    <property type="match status" value="1"/>
</dbReference>
<evidence type="ECO:0000256" key="7">
    <source>
        <dbReference type="ARBA" id="ARBA00022918"/>
    </source>
</evidence>
<feature type="domain" description="Tf2-1-like SH3-like" evidence="14">
    <location>
        <begin position="168"/>
        <end position="204"/>
    </location>
</feature>
<evidence type="ECO:0000256" key="12">
    <source>
        <dbReference type="SAM" id="MobiDB-lite"/>
    </source>
</evidence>
<keyword evidence="5" id="KW-0460">Magnesium</keyword>
<evidence type="ECO:0000259" key="14">
    <source>
        <dbReference type="Pfam" id="PF24626"/>
    </source>
</evidence>
<evidence type="ECO:0000256" key="6">
    <source>
        <dbReference type="ARBA" id="ARBA00022908"/>
    </source>
</evidence>
<dbReference type="Pfam" id="PF17921">
    <property type="entry name" value="Integrase_H2C2"/>
    <property type="match status" value="1"/>
</dbReference>
<dbReference type="InterPro" id="IPR012337">
    <property type="entry name" value="RNaseH-like_sf"/>
</dbReference>
<dbReference type="Pfam" id="PF24626">
    <property type="entry name" value="SH3_Tf2-1"/>
    <property type="match status" value="1"/>
</dbReference>
<keyword evidence="4" id="KW-0378">Hydrolase</keyword>
<protein>
    <recommendedName>
        <fullName evidence="11">Gypsy retrotransposon integrase-like protein 1</fullName>
    </recommendedName>
</protein>
<name>A0ABQ8L4F5_LABRO</name>
<feature type="region of interest" description="Disordered" evidence="12">
    <location>
        <begin position="203"/>
        <end position="223"/>
    </location>
</feature>
<evidence type="ECO:0000256" key="1">
    <source>
        <dbReference type="ARBA" id="ARBA00022670"/>
    </source>
</evidence>
<evidence type="ECO:0000259" key="13">
    <source>
        <dbReference type="Pfam" id="PF17921"/>
    </source>
</evidence>
<evidence type="ECO:0000256" key="3">
    <source>
        <dbReference type="ARBA" id="ARBA00022750"/>
    </source>
</evidence>
<evidence type="ECO:0000256" key="5">
    <source>
        <dbReference type="ARBA" id="ARBA00022842"/>
    </source>
</evidence>
<keyword evidence="10" id="KW-0233">DNA recombination</keyword>
<gene>
    <name evidence="15" type="ORF">H4Q32_030547</name>
</gene>
<reference evidence="15 16" key="1">
    <citation type="submission" date="2022-01" db="EMBL/GenBank/DDBJ databases">
        <title>A high-quality chromosome-level genome assembly of rohu carp, Labeo rohita.</title>
        <authorList>
            <person name="Arick M.A. II"/>
            <person name="Hsu C.-Y."/>
            <person name="Magbanua Z."/>
            <person name="Pechanova O."/>
            <person name="Grover C."/>
            <person name="Miller E."/>
            <person name="Thrash A."/>
            <person name="Ezzel L."/>
            <person name="Alam S."/>
            <person name="Benzie J."/>
            <person name="Hamilton M."/>
            <person name="Karsi A."/>
            <person name="Lawrence M.L."/>
            <person name="Peterson D.G."/>
        </authorList>
    </citation>
    <scope>NUCLEOTIDE SEQUENCE [LARGE SCALE GENOMIC DNA]</scope>
    <source>
        <strain evidence="16">BAU-BD-2019</strain>
        <tissue evidence="15">Blood</tissue>
    </source>
</reference>
<keyword evidence="8" id="KW-0548">Nucleotidyltransferase</keyword>
<keyword evidence="2" id="KW-0479">Metal-binding</keyword>
<dbReference type="InterPro" id="IPR041588">
    <property type="entry name" value="Integrase_H2C2"/>
</dbReference>
<keyword evidence="9" id="KW-0238">DNA-binding</keyword>
<dbReference type="EMBL" id="JACTAM010002485">
    <property type="protein sequence ID" value="KAI2644606.1"/>
    <property type="molecule type" value="Genomic_DNA"/>
</dbReference>
<sequence length="223" mass="25159">MSPIWNLDEDIRNATLQEPAPPECPEGKIYVPRSQRQNLLSTTHESPGSGHPGSRRTLSLLQARYWWPSMHRDISRYVQSCSGCAMSNTHRHLPAGKLVPLPIPQRPWSHIGVDFVTVRSNSEGNTCILHVFGNFGLPEEIVLDWGPLFISRVWKAFKLLGISVNLSSGPFKILRQINNVTYQLQLPPRYRIHPTFHVSLLEPFSPSTTDTTEAEPPPPEVLD</sequence>
<evidence type="ECO:0000313" key="16">
    <source>
        <dbReference type="Proteomes" id="UP000830375"/>
    </source>
</evidence>
<evidence type="ECO:0000256" key="8">
    <source>
        <dbReference type="ARBA" id="ARBA00022932"/>
    </source>
</evidence>
<evidence type="ECO:0000313" key="15">
    <source>
        <dbReference type="EMBL" id="KAI2644606.1"/>
    </source>
</evidence>
<dbReference type="PANTHER" id="PTHR37984:SF5">
    <property type="entry name" value="PROTEIN NYNRIN-LIKE"/>
    <property type="match status" value="1"/>
</dbReference>
<proteinExistence type="predicted"/>
<evidence type="ECO:0000256" key="10">
    <source>
        <dbReference type="ARBA" id="ARBA00023172"/>
    </source>
</evidence>
<keyword evidence="8" id="KW-0808">Transferase</keyword>
<accession>A0ABQ8L4F5</accession>
<keyword evidence="1" id="KW-0645">Protease</keyword>
<keyword evidence="7" id="KW-0695">RNA-directed DNA polymerase</keyword>
<evidence type="ECO:0000256" key="11">
    <source>
        <dbReference type="ARBA" id="ARBA00039658"/>
    </source>
</evidence>
<feature type="domain" description="Integrase zinc-binding" evidence="13">
    <location>
        <begin position="31"/>
        <end position="89"/>
    </location>
</feature>
<dbReference type="InterPro" id="IPR036397">
    <property type="entry name" value="RNaseH_sf"/>
</dbReference>
<comment type="caution">
    <text evidence="15">The sequence shown here is derived from an EMBL/GenBank/DDBJ whole genome shotgun (WGS) entry which is preliminary data.</text>
</comment>
<dbReference type="Gene3D" id="1.10.340.70">
    <property type="match status" value="1"/>
</dbReference>
<dbReference type="Proteomes" id="UP000830375">
    <property type="component" value="Unassembled WGS sequence"/>
</dbReference>
<evidence type="ECO:0000256" key="2">
    <source>
        <dbReference type="ARBA" id="ARBA00022723"/>
    </source>
</evidence>
<evidence type="ECO:0000256" key="9">
    <source>
        <dbReference type="ARBA" id="ARBA00023125"/>
    </source>
</evidence>
<dbReference type="PANTHER" id="PTHR37984">
    <property type="entry name" value="PROTEIN CBG26694"/>
    <property type="match status" value="1"/>
</dbReference>
<evidence type="ECO:0000256" key="4">
    <source>
        <dbReference type="ARBA" id="ARBA00022801"/>
    </source>
</evidence>
<keyword evidence="16" id="KW-1185">Reference proteome</keyword>
<keyword evidence="3" id="KW-0064">Aspartyl protease</keyword>
<dbReference type="InterPro" id="IPR056924">
    <property type="entry name" value="SH3_Tf2-1"/>
</dbReference>
<dbReference type="InterPro" id="IPR050951">
    <property type="entry name" value="Retrovirus_Pol_polyprotein"/>
</dbReference>